<evidence type="ECO:0000313" key="4">
    <source>
        <dbReference type="Proteomes" id="UP000800036"/>
    </source>
</evidence>
<dbReference type="PROSITE" id="PS51253">
    <property type="entry name" value="HTH_CENPB"/>
    <property type="match status" value="1"/>
</dbReference>
<reference evidence="3" key="1">
    <citation type="journal article" date="2020" name="Stud. Mycol.">
        <title>101 Dothideomycetes genomes: a test case for predicting lifestyles and emergence of pathogens.</title>
        <authorList>
            <person name="Haridas S."/>
            <person name="Albert R."/>
            <person name="Binder M."/>
            <person name="Bloem J."/>
            <person name="Labutti K."/>
            <person name="Salamov A."/>
            <person name="Andreopoulos B."/>
            <person name="Baker S."/>
            <person name="Barry K."/>
            <person name="Bills G."/>
            <person name="Bluhm B."/>
            <person name="Cannon C."/>
            <person name="Castanera R."/>
            <person name="Culley D."/>
            <person name="Daum C."/>
            <person name="Ezra D."/>
            <person name="Gonzalez J."/>
            <person name="Henrissat B."/>
            <person name="Kuo A."/>
            <person name="Liang C."/>
            <person name="Lipzen A."/>
            <person name="Lutzoni F."/>
            <person name="Magnuson J."/>
            <person name="Mondo S."/>
            <person name="Nolan M."/>
            <person name="Ohm R."/>
            <person name="Pangilinan J."/>
            <person name="Park H.-J."/>
            <person name="Ramirez L."/>
            <person name="Alfaro M."/>
            <person name="Sun H."/>
            <person name="Tritt A."/>
            <person name="Yoshinaga Y."/>
            <person name="Zwiers L.-H."/>
            <person name="Turgeon B."/>
            <person name="Goodwin S."/>
            <person name="Spatafora J."/>
            <person name="Crous P."/>
            <person name="Grigoriev I."/>
        </authorList>
    </citation>
    <scope>NUCLEOTIDE SEQUENCE</scope>
    <source>
        <strain evidence="3">CBS 107.79</strain>
    </source>
</reference>
<dbReference type="AlphaFoldDB" id="A0A6A5UJ00"/>
<evidence type="ECO:0000256" key="1">
    <source>
        <dbReference type="ARBA" id="ARBA00023125"/>
    </source>
</evidence>
<evidence type="ECO:0000313" key="3">
    <source>
        <dbReference type="EMBL" id="KAF1963959.1"/>
    </source>
</evidence>
<organism evidence="3 4">
    <name type="scientific">Bimuria novae-zelandiae CBS 107.79</name>
    <dbReference type="NCBI Taxonomy" id="1447943"/>
    <lineage>
        <taxon>Eukaryota</taxon>
        <taxon>Fungi</taxon>
        <taxon>Dikarya</taxon>
        <taxon>Ascomycota</taxon>
        <taxon>Pezizomycotina</taxon>
        <taxon>Dothideomycetes</taxon>
        <taxon>Pleosporomycetidae</taxon>
        <taxon>Pleosporales</taxon>
        <taxon>Massarineae</taxon>
        <taxon>Didymosphaeriaceae</taxon>
        <taxon>Bimuria</taxon>
    </lineage>
</organism>
<evidence type="ECO:0000259" key="2">
    <source>
        <dbReference type="PROSITE" id="PS51253"/>
    </source>
</evidence>
<feature type="non-terminal residue" evidence="3">
    <location>
        <position position="1"/>
    </location>
</feature>
<accession>A0A6A5UJ00</accession>
<dbReference type="InterPro" id="IPR006600">
    <property type="entry name" value="HTH_CenpB_DNA-bd_dom"/>
</dbReference>
<proteinExistence type="predicted"/>
<dbReference type="Proteomes" id="UP000800036">
    <property type="component" value="Unassembled WGS sequence"/>
</dbReference>
<sequence length="72" mass="8390">QKAELVKYIEGLIARHLPPTREIIRNFASIIAKEPVSESWVTRFINWYSIYLTSRWATGMDSNRHQADLGDK</sequence>
<dbReference type="GO" id="GO:0003677">
    <property type="term" value="F:DNA binding"/>
    <property type="evidence" value="ECO:0007669"/>
    <property type="project" value="UniProtKB-KW"/>
</dbReference>
<gene>
    <name evidence="3" type="ORF">BU23DRAFT_384350</name>
</gene>
<keyword evidence="4" id="KW-1185">Reference proteome</keyword>
<name>A0A6A5UJ00_9PLEO</name>
<keyword evidence="1" id="KW-0238">DNA-binding</keyword>
<dbReference type="EMBL" id="ML976830">
    <property type="protein sequence ID" value="KAF1963959.1"/>
    <property type="molecule type" value="Genomic_DNA"/>
</dbReference>
<dbReference type="Pfam" id="PF03221">
    <property type="entry name" value="HTH_Tnp_Tc5"/>
    <property type="match status" value="1"/>
</dbReference>
<dbReference type="OrthoDB" id="3942738at2759"/>
<protein>
    <recommendedName>
        <fullName evidence="2">HTH CENPB-type domain-containing protein</fullName>
    </recommendedName>
</protein>
<feature type="non-terminal residue" evidence="3">
    <location>
        <position position="72"/>
    </location>
</feature>
<feature type="domain" description="HTH CENPB-type" evidence="2">
    <location>
        <begin position="1"/>
        <end position="54"/>
    </location>
</feature>